<dbReference type="PROSITE" id="PS50157">
    <property type="entry name" value="ZINC_FINGER_C2H2_2"/>
    <property type="match status" value="3"/>
</dbReference>
<dbReference type="Proteomes" id="UP000261620">
    <property type="component" value="Unplaced"/>
</dbReference>
<dbReference type="Ensembl" id="ENSMMOT00000024415.1">
    <property type="protein sequence ID" value="ENSMMOP00000024014.1"/>
    <property type="gene ID" value="ENSMMOG00000018276.1"/>
</dbReference>
<evidence type="ECO:0000256" key="4">
    <source>
        <dbReference type="ARBA" id="ARBA00022771"/>
    </source>
</evidence>
<evidence type="ECO:0000313" key="11">
    <source>
        <dbReference type="Proteomes" id="UP000261620"/>
    </source>
</evidence>
<proteinExistence type="predicted"/>
<sequence>MEVKELRSGLLPPLGAGDIEAVEALMSMTRRHKTLSLWFKHSRPLTPSSDCSDDDSTALQERPSVSDLSGLGGPSMFCKLSTYHLVSFQCLTPPCSPPPPSAAPLHRPGSPSWKLTAETRLHARAAAPLQQFRCTSVIRHTSDGEKRPCSRRDGLLPVETDVSSDDGLAAPQKPVIQDSGSQGLTPSGPEDKSNAPQTVASVPVVTAERPAPPVPMQAPPPQIHTASPARLFLVGGQVAASPVMLLLPKPAVPTLYVQPAVVTRGGIRLPAIAPAPGPALPEQRHSPAEPEVSRVRSHVCLQEDCGKTYFKSSHLKAHMRTHTGEKPFRCKWEGCDRRFARSDELSRHRRTHTGEKRFACPVCLSRFMRSDHLAKHARRHLAARKAPCWDGSSSAPPPYPISAL</sequence>
<dbReference type="PROSITE" id="PS00028">
    <property type="entry name" value="ZINC_FINGER_C2H2_1"/>
    <property type="match status" value="3"/>
</dbReference>
<evidence type="ECO:0000256" key="5">
    <source>
        <dbReference type="ARBA" id="ARBA00022833"/>
    </source>
</evidence>
<evidence type="ECO:0000256" key="3">
    <source>
        <dbReference type="ARBA" id="ARBA00022737"/>
    </source>
</evidence>
<dbReference type="SMART" id="SM00355">
    <property type="entry name" value="ZnF_C2H2"/>
    <property type="match status" value="3"/>
</dbReference>
<feature type="domain" description="C2H2-type" evidence="9">
    <location>
        <begin position="298"/>
        <end position="327"/>
    </location>
</feature>
<keyword evidence="4 7" id="KW-0863">Zinc-finger</keyword>
<dbReference type="FunFam" id="3.30.160.60:FF:000926">
    <property type="entry name" value="Kruppel like factor 13"/>
    <property type="match status" value="1"/>
</dbReference>
<dbReference type="PANTHER" id="PTHR23235">
    <property type="entry name" value="KRUEPPEL-LIKE TRANSCRIPTION FACTOR"/>
    <property type="match status" value="1"/>
</dbReference>
<feature type="domain" description="C2H2-type" evidence="9">
    <location>
        <begin position="328"/>
        <end position="357"/>
    </location>
</feature>
<evidence type="ECO:0000256" key="8">
    <source>
        <dbReference type="SAM" id="MobiDB-lite"/>
    </source>
</evidence>
<organism evidence="10 11">
    <name type="scientific">Mola mola</name>
    <name type="common">Ocean sunfish</name>
    <name type="synonym">Tetraodon mola</name>
    <dbReference type="NCBI Taxonomy" id="94237"/>
    <lineage>
        <taxon>Eukaryota</taxon>
        <taxon>Metazoa</taxon>
        <taxon>Chordata</taxon>
        <taxon>Craniata</taxon>
        <taxon>Vertebrata</taxon>
        <taxon>Euteleostomi</taxon>
        <taxon>Actinopterygii</taxon>
        <taxon>Neopterygii</taxon>
        <taxon>Teleostei</taxon>
        <taxon>Neoteleostei</taxon>
        <taxon>Acanthomorphata</taxon>
        <taxon>Eupercaria</taxon>
        <taxon>Tetraodontiformes</taxon>
        <taxon>Molidae</taxon>
        <taxon>Mola</taxon>
    </lineage>
</organism>
<keyword evidence="11" id="KW-1185">Reference proteome</keyword>
<keyword evidence="6" id="KW-0539">Nucleus</keyword>
<dbReference type="InterPro" id="IPR013087">
    <property type="entry name" value="Znf_C2H2_type"/>
</dbReference>
<keyword evidence="2" id="KW-0479">Metal-binding</keyword>
<protein>
    <recommendedName>
        <fullName evidence="9">C2H2-type domain-containing protein</fullName>
    </recommendedName>
</protein>
<reference evidence="10" key="1">
    <citation type="submission" date="2025-08" db="UniProtKB">
        <authorList>
            <consortium name="Ensembl"/>
        </authorList>
    </citation>
    <scope>IDENTIFICATION</scope>
</reference>
<evidence type="ECO:0000259" key="9">
    <source>
        <dbReference type="PROSITE" id="PS50157"/>
    </source>
</evidence>
<accession>A0A3Q3XDT5</accession>
<feature type="compositionally biased region" description="Basic and acidic residues" evidence="8">
    <location>
        <begin position="140"/>
        <end position="154"/>
    </location>
</feature>
<keyword evidence="3" id="KW-0677">Repeat</keyword>
<dbReference type="InterPro" id="IPR036236">
    <property type="entry name" value="Znf_C2H2_sf"/>
</dbReference>
<keyword evidence="5" id="KW-0862">Zinc</keyword>
<dbReference type="FunFam" id="3.30.160.60:FF:000018">
    <property type="entry name" value="Krueppel-like factor 15"/>
    <property type="match status" value="1"/>
</dbReference>
<dbReference type="GO" id="GO:0008270">
    <property type="term" value="F:zinc ion binding"/>
    <property type="evidence" value="ECO:0007669"/>
    <property type="project" value="UniProtKB-KW"/>
</dbReference>
<feature type="domain" description="C2H2-type" evidence="9">
    <location>
        <begin position="358"/>
        <end position="385"/>
    </location>
</feature>
<dbReference type="FunFam" id="3.30.160.60:FF:000072">
    <property type="entry name" value="zinc finger protein 143 isoform X1"/>
    <property type="match status" value="1"/>
</dbReference>
<evidence type="ECO:0000256" key="2">
    <source>
        <dbReference type="ARBA" id="ARBA00022723"/>
    </source>
</evidence>
<name>A0A3Q3XDT5_MOLML</name>
<dbReference type="PANTHER" id="PTHR23235:SF64">
    <property type="entry name" value="KRUEPPEL-LIKE FACTOR 10"/>
    <property type="match status" value="1"/>
</dbReference>
<feature type="region of interest" description="Disordered" evidence="8">
    <location>
        <begin position="140"/>
        <end position="197"/>
    </location>
</feature>
<dbReference type="SUPFAM" id="SSF57667">
    <property type="entry name" value="beta-beta-alpha zinc fingers"/>
    <property type="match status" value="2"/>
</dbReference>
<dbReference type="Pfam" id="PF00096">
    <property type="entry name" value="zf-C2H2"/>
    <property type="match status" value="2"/>
</dbReference>
<evidence type="ECO:0000256" key="6">
    <source>
        <dbReference type="ARBA" id="ARBA00023242"/>
    </source>
</evidence>
<feature type="region of interest" description="Disordered" evidence="8">
    <location>
        <begin position="45"/>
        <end position="67"/>
    </location>
</feature>
<dbReference type="GO" id="GO:0005634">
    <property type="term" value="C:nucleus"/>
    <property type="evidence" value="ECO:0007669"/>
    <property type="project" value="UniProtKB-SubCell"/>
</dbReference>
<dbReference type="GO" id="GO:0000978">
    <property type="term" value="F:RNA polymerase II cis-regulatory region sequence-specific DNA binding"/>
    <property type="evidence" value="ECO:0007669"/>
    <property type="project" value="TreeGrafter"/>
</dbReference>
<dbReference type="STRING" id="94237.ENSMMOP00000024014"/>
<dbReference type="AlphaFoldDB" id="A0A3Q3XDT5"/>
<dbReference type="OMA" id="KHAEMRP"/>
<comment type="subcellular location">
    <subcellularLocation>
        <location evidence="1">Nucleus</location>
    </subcellularLocation>
</comment>
<evidence type="ECO:0000256" key="1">
    <source>
        <dbReference type="ARBA" id="ARBA00004123"/>
    </source>
</evidence>
<evidence type="ECO:0000313" key="10">
    <source>
        <dbReference type="Ensembl" id="ENSMMOP00000024014.1"/>
    </source>
</evidence>
<reference evidence="10" key="2">
    <citation type="submission" date="2025-09" db="UniProtKB">
        <authorList>
            <consortium name="Ensembl"/>
        </authorList>
    </citation>
    <scope>IDENTIFICATION</scope>
</reference>
<evidence type="ECO:0000256" key="7">
    <source>
        <dbReference type="PROSITE-ProRule" id="PRU00042"/>
    </source>
</evidence>
<dbReference type="Gene3D" id="3.30.160.60">
    <property type="entry name" value="Classic Zinc Finger"/>
    <property type="match status" value="3"/>
</dbReference>
<dbReference type="GO" id="GO:0000981">
    <property type="term" value="F:DNA-binding transcription factor activity, RNA polymerase II-specific"/>
    <property type="evidence" value="ECO:0007669"/>
    <property type="project" value="TreeGrafter"/>
</dbReference>